<evidence type="ECO:0000256" key="1">
    <source>
        <dbReference type="SAM" id="MobiDB-lite"/>
    </source>
</evidence>
<dbReference type="Gene3D" id="3.40.50.1820">
    <property type="entry name" value="alpha/beta hydrolase"/>
    <property type="match status" value="1"/>
</dbReference>
<dbReference type="RefSeq" id="WP_049699618.1">
    <property type="nucleotide sequence ID" value="NZ_JAQDQF010000006.1"/>
</dbReference>
<gene>
    <name evidence="2" type="ORF">ABW18_14180</name>
</gene>
<proteinExistence type="predicted"/>
<reference evidence="2 3" key="1">
    <citation type="submission" date="2015-05" db="EMBL/GenBank/DDBJ databases">
        <title>Draft genome sequence of the bacterium Gordonia jacobaea a new member of the Gordonia genus.</title>
        <authorList>
            <person name="Jimenez-Galisteo G."/>
            <person name="Dominguez A."/>
            <person name="Munoz E."/>
            <person name="Vinas M."/>
        </authorList>
    </citation>
    <scope>NUCLEOTIDE SEQUENCE [LARGE SCALE GENOMIC DNA]</scope>
    <source>
        <strain evidence="3">mv1</strain>
    </source>
</reference>
<keyword evidence="3" id="KW-1185">Reference proteome</keyword>
<feature type="region of interest" description="Disordered" evidence="1">
    <location>
        <begin position="1"/>
        <end position="21"/>
    </location>
</feature>
<accession>A0ABR5IAN9</accession>
<dbReference type="PANTHER" id="PTHR33428">
    <property type="entry name" value="CHLOROPHYLLASE-2, CHLOROPLASTIC"/>
    <property type="match status" value="1"/>
</dbReference>
<dbReference type="Proteomes" id="UP000037247">
    <property type="component" value="Unassembled WGS sequence"/>
</dbReference>
<dbReference type="InterPro" id="IPR017395">
    <property type="entry name" value="Chlorophyllase-like"/>
</dbReference>
<dbReference type="EMBL" id="LDTZ01000018">
    <property type="protein sequence ID" value="KNA90684.1"/>
    <property type="molecule type" value="Genomic_DNA"/>
</dbReference>
<name>A0ABR5IAN9_9ACTN</name>
<evidence type="ECO:0008006" key="4">
    <source>
        <dbReference type="Google" id="ProtNLM"/>
    </source>
</evidence>
<sequence>MARKKRVSTKSPDKLSKQLARRGPHKVLRGDLGIVGMPGLVFTPADAGRYPAIAFGHGWLTGADRYRSLLYHLASWGIVVAAPDDQKRVMASDIALAAQMRAAASIVSNYSLGTGEITVDRDRIGFVGHGFGASAAVIAAGDQQLLGQEARDVRGVVALFPAPTTQALPQAAKTATAPCLLLTGAGDLDNVDANGLALARDYAGDVSLRTIPKATRAGIVERPSVKSLLGFAAVDRKSHSTVRAMTTGFLLYTLTGDPQYAGFADAEAQIGKTMVVDVDEPPQERLDSVSRLLGAKSGGGARQLLAKTPVR</sequence>
<comment type="caution">
    <text evidence="2">The sequence shown here is derived from an EMBL/GenBank/DDBJ whole genome shotgun (WGS) entry which is preliminary data.</text>
</comment>
<dbReference type="PANTHER" id="PTHR33428:SF14">
    <property type="entry name" value="CARBOXYLESTERASE TYPE B DOMAIN-CONTAINING PROTEIN"/>
    <property type="match status" value="1"/>
</dbReference>
<protein>
    <recommendedName>
        <fullName evidence="4">Alpha/beta hydrolase</fullName>
    </recommendedName>
</protein>
<evidence type="ECO:0000313" key="3">
    <source>
        <dbReference type="Proteomes" id="UP000037247"/>
    </source>
</evidence>
<organism evidence="2 3">
    <name type="scientific">Gordonia jacobaea</name>
    <dbReference type="NCBI Taxonomy" id="122202"/>
    <lineage>
        <taxon>Bacteria</taxon>
        <taxon>Bacillati</taxon>
        <taxon>Actinomycetota</taxon>
        <taxon>Actinomycetes</taxon>
        <taxon>Mycobacteriales</taxon>
        <taxon>Gordoniaceae</taxon>
        <taxon>Gordonia</taxon>
    </lineage>
</organism>
<dbReference type="SUPFAM" id="SSF53474">
    <property type="entry name" value="alpha/beta-Hydrolases"/>
    <property type="match status" value="1"/>
</dbReference>
<evidence type="ECO:0000313" key="2">
    <source>
        <dbReference type="EMBL" id="KNA90684.1"/>
    </source>
</evidence>
<dbReference type="InterPro" id="IPR029058">
    <property type="entry name" value="AB_hydrolase_fold"/>
</dbReference>
<dbReference type="Pfam" id="PF07224">
    <property type="entry name" value="Chlorophyllase"/>
    <property type="match status" value="1"/>
</dbReference>